<dbReference type="PANTHER" id="PTHR43237">
    <property type="entry name" value="NADP-DEPENDENT MALIC ENZYME"/>
    <property type="match status" value="1"/>
</dbReference>
<dbReference type="AlphaFoldDB" id="A0A559J3Z3"/>
<evidence type="ECO:0000256" key="8">
    <source>
        <dbReference type="RuleBase" id="RU003427"/>
    </source>
</evidence>
<dbReference type="Gene3D" id="3.40.50.720">
    <property type="entry name" value="NAD(P)-binding Rossmann-like Domain"/>
    <property type="match status" value="1"/>
</dbReference>
<dbReference type="InterPro" id="IPR001891">
    <property type="entry name" value="Malic_OxRdtase"/>
</dbReference>
<dbReference type="RefSeq" id="WP_144991712.1">
    <property type="nucleotide sequence ID" value="NZ_VNJK01000001.1"/>
</dbReference>
<feature type="binding site" evidence="6">
    <location>
        <position position="388"/>
    </location>
    <ligand>
        <name>(S)-malate</name>
        <dbReference type="ChEBI" id="CHEBI:15589"/>
    </ligand>
</feature>
<feature type="binding site" evidence="6">
    <location>
        <position position="359"/>
    </location>
    <ligand>
        <name>(S)-malate</name>
        <dbReference type="ChEBI" id="CHEBI:15589"/>
    </ligand>
</feature>
<gene>
    <name evidence="11" type="ORF">FPZ44_06175</name>
</gene>
<dbReference type="PRINTS" id="PR00072">
    <property type="entry name" value="MALOXRDTASE"/>
</dbReference>
<sequence length="491" mass="52760">MNKQLTVTIRVKYGKEKVAFGTLATQIGYDGGDIIGIDVISSTKTHHIRDITVNVADPEHGQMIGEQLSKLEGVVVIHISDQTFLLHVGGKIEMKPKHPVTSRQMLSKVYTPGVARICTAIADDPDKAHSLTIKRNTVAVVSDGTAVLGLGDIGPAAAMPVMEGKAMLFKQLAGVDAFPICLDTKDPDEIVRIVKAMAPTFGGINLEDISSPRCFEIEARLKQELDIPVFHDDQHGTAVVILAGLINALKVCGKRLEDIKVVVNGIGSAGIACTKMLIKAGVRHVVGVDRAGAICRGIQYDNPQWNMYAQITNPDNLSGSLSDVIAGADVFIGVSAPGVLKIEDIKKMAVDPIVFAMANPIPEIDPDVAAPFVRVMATGRSDYPNQINNVHCFPGIFRGALDCRATDITEEMKLAAAHAIASVVTEDQLSETYIIPNVFNEQVAKSVRTAVIKAAHQSGVARKMPLDMQSSEEASTEESASFEEQLEIVWN</sequence>
<dbReference type="Pfam" id="PF00390">
    <property type="entry name" value="malic"/>
    <property type="match status" value="1"/>
</dbReference>
<evidence type="ECO:0000259" key="10">
    <source>
        <dbReference type="SMART" id="SM01274"/>
    </source>
</evidence>
<dbReference type="OrthoDB" id="9805787at2"/>
<dbReference type="InterPro" id="IPR046346">
    <property type="entry name" value="Aminoacid_DH-like_N_sf"/>
</dbReference>
<keyword evidence="4" id="KW-0560">Oxidoreductase</keyword>
<proteinExistence type="inferred from homology"/>
<feature type="domain" description="Malic enzyme N-terminal" evidence="10">
    <location>
        <begin position="89"/>
        <end position="222"/>
    </location>
</feature>
<accession>A0A559J3Z3</accession>
<evidence type="ECO:0000256" key="4">
    <source>
        <dbReference type="ARBA" id="ARBA00023002"/>
    </source>
</evidence>
<dbReference type="FunFam" id="3.40.50.720:FF:000095">
    <property type="entry name" value="NADP-dependent malic enzyme"/>
    <property type="match status" value="1"/>
</dbReference>
<dbReference type="InterPro" id="IPR037062">
    <property type="entry name" value="Malic_N_dom_sf"/>
</dbReference>
<dbReference type="FunFam" id="3.40.50.10380:FF:000003">
    <property type="entry name" value="NADP-dependent malic enzyme"/>
    <property type="match status" value="1"/>
</dbReference>
<evidence type="ECO:0000256" key="7">
    <source>
        <dbReference type="PIRSR" id="PIRSR000106-3"/>
    </source>
</evidence>
<dbReference type="SMART" id="SM01274">
    <property type="entry name" value="malic"/>
    <property type="match status" value="1"/>
</dbReference>
<feature type="active site" description="Proton donor" evidence="5">
    <location>
        <position position="110"/>
    </location>
</feature>
<feature type="domain" description="Malic enzyme NAD-binding" evidence="9">
    <location>
        <begin position="234"/>
        <end position="456"/>
    </location>
</feature>
<comment type="cofactor">
    <cofactor evidence="1">
        <name>Mn(2+)</name>
        <dbReference type="ChEBI" id="CHEBI:29035"/>
    </cofactor>
</comment>
<evidence type="ECO:0000313" key="12">
    <source>
        <dbReference type="Proteomes" id="UP000318102"/>
    </source>
</evidence>
<feature type="binding site" evidence="7">
    <location>
        <position position="207"/>
    </location>
    <ligand>
        <name>a divalent metal cation</name>
        <dbReference type="ChEBI" id="CHEBI:60240"/>
    </ligand>
</feature>
<name>A0A559J3Z3_9BACL</name>
<dbReference type="PIRSF" id="PIRSF000106">
    <property type="entry name" value="ME"/>
    <property type="match status" value="1"/>
</dbReference>
<dbReference type="GO" id="GO:0051287">
    <property type="term" value="F:NAD binding"/>
    <property type="evidence" value="ECO:0007669"/>
    <property type="project" value="InterPro"/>
</dbReference>
<evidence type="ECO:0000256" key="5">
    <source>
        <dbReference type="PIRSR" id="PIRSR000106-1"/>
    </source>
</evidence>
<feature type="binding site" evidence="7">
    <location>
        <position position="208"/>
    </location>
    <ligand>
        <name>a divalent metal cation</name>
        <dbReference type="ChEBI" id="CHEBI:60240"/>
    </ligand>
</feature>
<dbReference type="Gene3D" id="3.40.50.10380">
    <property type="entry name" value="Malic enzyme, N-terminal domain"/>
    <property type="match status" value="1"/>
</dbReference>
<dbReference type="InterPro" id="IPR012302">
    <property type="entry name" value="Malic_NAD-bd"/>
</dbReference>
<evidence type="ECO:0000256" key="2">
    <source>
        <dbReference type="ARBA" id="ARBA00008785"/>
    </source>
</evidence>
<dbReference type="InterPro" id="IPR012301">
    <property type="entry name" value="Malic_N_dom"/>
</dbReference>
<keyword evidence="12" id="KW-1185">Reference proteome</keyword>
<dbReference type="InterPro" id="IPR045213">
    <property type="entry name" value="Malic_NAD-bd_bact_type"/>
</dbReference>
<dbReference type="InterPro" id="IPR015884">
    <property type="entry name" value="Malic_enzyme_CS"/>
</dbReference>
<feature type="binding site" evidence="7">
    <location>
        <position position="233"/>
    </location>
    <ligand>
        <name>a divalent metal cation</name>
        <dbReference type="ChEBI" id="CHEBI:60240"/>
    </ligand>
</feature>
<organism evidence="11 12">
    <name type="scientific">Paenibacillus agilis</name>
    <dbReference type="NCBI Taxonomy" id="3020863"/>
    <lineage>
        <taxon>Bacteria</taxon>
        <taxon>Bacillati</taxon>
        <taxon>Bacillota</taxon>
        <taxon>Bacilli</taxon>
        <taxon>Bacillales</taxon>
        <taxon>Paenibacillaceae</taxon>
        <taxon>Paenibacillus</taxon>
    </lineage>
</organism>
<dbReference type="InterPro" id="IPR051674">
    <property type="entry name" value="Malate_Decarboxylase"/>
</dbReference>
<dbReference type="InterPro" id="IPR036291">
    <property type="entry name" value="NAD(P)-bd_dom_sf"/>
</dbReference>
<protein>
    <submittedName>
        <fullName evidence="11">NAD-dependent malic enzyme</fullName>
    </submittedName>
</protein>
<evidence type="ECO:0000256" key="3">
    <source>
        <dbReference type="ARBA" id="ARBA00022723"/>
    </source>
</evidence>
<evidence type="ECO:0000313" key="11">
    <source>
        <dbReference type="EMBL" id="TVX94609.1"/>
    </source>
</evidence>
<dbReference type="PROSITE" id="PS00331">
    <property type="entry name" value="MALIC_ENZYMES"/>
    <property type="match status" value="1"/>
</dbReference>
<evidence type="ECO:0000256" key="6">
    <source>
        <dbReference type="PIRSR" id="PIRSR000106-2"/>
    </source>
</evidence>
<dbReference type="Pfam" id="PF03949">
    <property type="entry name" value="Malic_M"/>
    <property type="match status" value="1"/>
</dbReference>
<comment type="caution">
    <text evidence="11">The sequence shown here is derived from an EMBL/GenBank/DDBJ whole genome shotgun (WGS) entry which is preliminary data.</text>
</comment>
<dbReference type="GO" id="GO:0016616">
    <property type="term" value="F:oxidoreductase activity, acting on the CH-OH group of donors, NAD or NADP as acceptor"/>
    <property type="evidence" value="ECO:0007669"/>
    <property type="project" value="InterPro"/>
</dbReference>
<feature type="active site" description="Proton acceptor" evidence="5">
    <location>
        <position position="165"/>
    </location>
</feature>
<dbReference type="SUPFAM" id="SSF53223">
    <property type="entry name" value="Aminoacid dehydrogenase-like, N-terminal domain"/>
    <property type="match status" value="1"/>
</dbReference>
<comment type="similarity">
    <text evidence="2 8">Belongs to the malic enzymes family.</text>
</comment>
<dbReference type="CDD" id="cd05311">
    <property type="entry name" value="NAD_bind_2_malic_enz"/>
    <property type="match status" value="1"/>
</dbReference>
<comment type="cofactor">
    <cofactor evidence="7">
        <name>Mg(2+)</name>
        <dbReference type="ChEBI" id="CHEBI:18420"/>
    </cofactor>
    <cofactor evidence="7">
        <name>Mn(2+)</name>
        <dbReference type="ChEBI" id="CHEBI:29035"/>
    </cofactor>
    <text evidence="7">Divalent metal cations. Prefers magnesium or manganese.</text>
</comment>
<evidence type="ECO:0000259" key="9">
    <source>
        <dbReference type="SMART" id="SM00919"/>
    </source>
</evidence>
<dbReference type="GO" id="GO:0046872">
    <property type="term" value="F:metal ion binding"/>
    <property type="evidence" value="ECO:0007669"/>
    <property type="project" value="UniProtKB-KW"/>
</dbReference>
<dbReference type="SUPFAM" id="SSF51735">
    <property type="entry name" value="NAD(P)-binding Rossmann-fold domains"/>
    <property type="match status" value="1"/>
</dbReference>
<dbReference type="PANTHER" id="PTHR43237:SF4">
    <property type="entry name" value="NADP-DEPENDENT MALIC ENZYME"/>
    <property type="match status" value="1"/>
</dbReference>
<evidence type="ECO:0000256" key="1">
    <source>
        <dbReference type="ARBA" id="ARBA00001936"/>
    </source>
</evidence>
<dbReference type="EMBL" id="VNJK01000001">
    <property type="protein sequence ID" value="TVX94609.1"/>
    <property type="molecule type" value="Genomic_DNA"/>
</dbReference>
<reference evidence="11 12" key="1">
    <citation type="submission" date="2019-07" db="EMBL/GenBank/DDBJ databases">
        <authorList>
            <person name="Kim J."/>
        </authorList>
    </citation>
    <scope>NUCLEOTIDE SEQUENCE [LARGE SCALE GENOMIC DNA]</scope>
    <source>
        <strain evidence="11 12">N4</strain>
    </source>
</reference>
<dbReference type="GO" id="GO:0004470">
    <property type="term" value="F:malic enzyme activity"/>
    <property type="evidence" value="ECO:0007669"/>
    <property type="project" value="InterPro"/>
</dbReference>
<dbReference type="SMART" id="SM00919">
    <property type="entry name" value="Malic_M"/>
    <property type="match status" value="1"/>
</dbReference>
<dbReference type="Proteomes" id="UP000318102">
    <property type="component" value="Unassembled WGS sequence"/>
</dbReference>
<keyword evidence="3 7" id="KW-0479">Metal-binding</keyword>